<dbReference type="CDD" id="cd09272">
    <property type="entry name" value="RNase_HI_RT_Ty1"/>
    <property type="match status" value="1"/>
</dbReference>
<keyword evidence="1" id="KW-0548">Nucleotidyltransferase</keyword>
<gene>
    <name evidence="1" type="ORF">Lalb_Chr23g0275541</name>
</gene>
<reference evidence="2" key="1">
    <citation type="journal article" date="2020" name="Nat. Commun.">
        <title>Genome sequence of the cluster root forming white lupin.</title>
        <authorList>
            <person name="Hufnagel B."/>
            <person name="Marques A."/>
            <person name="Soriano A."/>
            <person name="Marques L."/>
            <person name="Divol F."/>
            <person name="Doumas P."/>
            <person name="Sallet E."/>
            <person name="Mancinotti D."/>
            <person name="Carrere S."/>
            <person name="Marande W."/>
            <person name="Arribat S."/>
            <person name="Keller J."/>
            <person name="Huneau C."/>
            <person name="Blein T."/>
            <person name="Aime D."/>
            <person name="Laguerre M."/>
            <person name="Taylor J."/>
            <person name="Schubert V."/>
            <person name="Nelson M."/>
            <person name="Geu-Flores F."/>
            <person name="Crespi M."/>
            <person name="Gallardo-Guerrero K."/>
            <person name="Delaux P.-M."/>
            <person name="Salse J."/>
            <person name="Berges H."/>
            <person name="Guyot R."/>
            <person name="Gouzy J."/>
            <person name="Peret B."/>
        </authorList>
    </citation>
    <scope>NUCLEOTIDE SEQUENCE [LARGE SCALE GENOMIC DNA]</scope>
    <source>
        <strain evidence="2">cv. Amiga</strain>
    </source>
</reference>
<organism evidence="1 2">
    <name type="scientific">Lupinus albus</name>
    <name type="common">White lupine</name>
    <name type="synonym">Lupinus termis</name>
    <dbReference type="NCBI Taxonomy" id="3870"/>
    <lineage>
        <taxon>Eukaryota</taxon>
        <taxon>Viridiplantae</taxon>
        <taxon>Streptophyta</taxon>
        <taxon>Embryophyta</taxon>
        <taxon>Tracheophyta</taxon>
        <taxon>Spermatophyta</taxon>
        <taxon>Magnoliopsida</taxon>
        <taxon>eudicotyledons</taxon>
        <taxon>Gunneridae</taxon>
        <taxon>Pentapetalae</taxon>
        <taxon>rosids</taxon>
        <taxon>fabids</taxon>
        <taxon>Fabales</taxon>
        <taxon>Fabaceae</taxon>
        <taxon>Papilionoideae</taxon>
        <taxon>50 kb inversion clade</taxon>
        <taxon>genistoids sensu lato</taxon>
        <taxon>core genistoids</taxon>
        <taxon>Genisteae</taxon>
        <taxon>Lupinus</taxon>
    </lineage>
</organism>
<keyword evidence="1" id="KW-0808">Transferase</keyword>
<sequence>MISLYFLTKPISIYCDNKSAIYLAHNPAFHERSKHIEIDCHVVREKIKLGLIHLLPVSFAAQLADGFTKPLATTSHQNIMSKLGLSNIHSPT</sequence>
<comment type="caution">
    <text evidence="1">The sequence shown here is derived from an EMBL/GenBank/DDBJ whole genome shotgun (WGS) entry which is preliminary data.</text>
</comment>
<dbReference type="GO" id="GO:0003964">
    <property type="term" value="F:RNA-directed DNA polymerase activity"/>
    <property type="evidence" value="ECO:0007669"/>
    <property type="project" value="UniProtKB-KW"/>
</dbReference>
<evidence type="ECO:0000313" key="1">
    <source>
        <dbReference type="EMBL" id="KAE9587592.1"/>
    </source>
</evidence>
<proteinExistence type="predicted"/>
<evidence type="ECO:0000313" key="2">
    <source>
        <dbReference type="Proteomes" id="UP000447434"/>
    </source>
</evidence>
<dbReference type="Proteomes" id="UP000447434">
    <property type="component" value="Chromosome 23"/>
</dbReference>
<dbReference type="OrthoDB" id="414945at2759"/>
<accession>A0A6A4NCN4</accession>
<name>A0A6A4NCN4_LUPAL</name>
<protein>
    <submittedName>
        <fullName evidence="1">Putative RNA-directed DNA polymerase</fullName>
    </submittedName>
</protein>
<keyword evidence="2" id="KW-1185">Reference proteome</keyword>
<keyword evidence="1" id="KW-0695">RNA-directed DNA polymerase</keyword>
<dbReference type="EMBL" id="WOCE01000023">
    <property type="protein sequence ID" value="KAE9587592.1"/>
    <property type="molecule type" value="Genomic_DNA"/>
</dbReference>
<dbReference type="AlphaFoldDB" id="A0A6A4NCN4"/>